<keyword evidence="4" id="KW-1185">Reference proteome</keyword>
<evidence type="ECO:0000256" key="1">
    <source>
        <dbReference type="SAM" id="Coils"/>
    </source>
</evidence>
<protein>
    <submittedName>
        <fullName evidence="3">Putative viral A-type inclusion protein</fullName>
    </submittedName>
</protein>
<organism evidence="3 4">
    <name type="scientific">Leadbettera azotonutricia (strain ATCC BAA-888 / DSM 13862 / ZAS-9)</name>
    <name type="common">Treponema azotonutricium</name>
    <dbReference type="NCBI Taxonomy" id="545695"/>
    <lineage>
        <taxon>Bacteria</taxon>
        <taxon>Pseudomonadati</taxon>
        <taxon>Spirochaetota</taxon>
        <taxon>Spirochaetia</taxon>
        <taxon>Spirochaetales</taxon>
        <taxon>Breznakiellaceae</taxon>
        <taxon>Leadbettera</taxon>
    </lineage>
</organism>
<feature type="coiled-coil region" evidence="1">
    <location>
        <begin position="404"/>
        <end position="445"/>
    </location>
</feature>
<feature type="coiled-coil region" evidence="1">
    <location>
        <begin position="94"/>
        <end position="142"/>
    </location>
</feature>
<evidence type="ECO:0000313" key="3">
    <source>
        <dbReference type="EMBL" id="AEF80257.1"/>
    </source>
</evidence>
<keyword evidence="1" id="KW-0175">Coiled coil</keyword>
<reference evidence="3 4" key="2">
    <citation type="journal article" date="2011" name="ISME J.">
        <title>RNA-seq reveals cooperative metabolic interactions between two termite-gut spirochete species in co-culture.</title>
        <authorList>
            <person name="Rosenthal A.Z."/>
            <person name="Matson E.G."/>
            <person name="Eldar A."/>
            <person name="Leadbetter J.R."/>
        </authorList>
    </citation>
    <scope>NUCLEOTIDE SEQUENCE [LARGE SCALE GENOMIC DNA]</scope>
    <source>
        <strain evidence="4">ATCC BAA-888 / DSM 13862 / ZAS-9</strain>
    </source>
</reference>
<dbReference type="STRING" id="545695.TREAZ_3178"/>
<dbReference type="HOGENOM" id="CLU_608241_0_0_12"/>
<feature type="coiled-coil region" evidence="1">
    <location>
        <begin position="280"/>
        <end position="375"/>
    </location>
</feature>
<dbReference type="eggNOG" id="ENOG5033WBM">
    <property type="taxonomic scope" value="Bacteria"/>
</dbReference>
<reference evidence="4" key="1">
    <citation type="submission" date="2009-12" db="EMBL/GenBank/DDBJ databases">
        <title>Complete sequence of Treponema azotonutricium strain ZAS-9.</title>
        <authorList>
            <person name="Tetu S.G."/>
            <person name="Matson E."/>
            <person name="Ren Q."/>
            <person name="Seshadri R."/>
            <person name="Elbourne L."/>
            <person name="Hassan K.A."/>
            <person name="Durkin A."/>
            <person name="Radune D."/>
            <person name="Mohamoud Y."/>
            <person name="Shay R."/>
            <person name="Jin S."/>
            <person name="Zhang X."/>
            <person name="Lucey K."/>
            <person name="Ballor N.R."/>
            <person name="Ottesen E."/>
            <person name="Rosenthal R."/>
            <person name="Allen A."/>
            <person name="Leadbetter J.R."/>
            <person name="Paulsen I.T."/>
        </authorList>
    </citation>
    <scope>NUCLEOTIDE SEQUENCE [LARGE SCALE GENOMIC DNA]</scope>
    <source>
        <strain evidence="4">ATCC BAA-888 / DSM 13862 / ZAS-9</strain>
    </source>
</reference>
<dbReference type="KEGG" id="taz:TREAZ_3178"/>
<keyword evidence="2" id="KW-0812">Transmembrane</keyword>
<feature type="coiled-coil region" evidence="1">
    <location>
        <begin position="183"/>
        <end position="227"/>
    </location>
</feature>
<sequence length="450" mass="49853">MESEEVFDSTAGFSAEEQQEILNQINTLSSENRIAPEAGDLKIQAKKKGVLFPLFVNLAAILLLAGGFAFLLFSHDRDEQDIHEGGATLGLTERKLIQEIRQETNRQISEKEQEINGILSKLSDADAEYRELQFSVESLTEEQKQRAEYLLQMQNDYRSTLTGLQEERSKILEDSHNREATLRAQAEERARELSSQISQGQADLSAAMEELRRLGNEQERAQAAESQLGGYYVSVNDMIKSGRLDDAANTLGAMRGFLNTPALQGIRSIENRRQAHLAAIASIEAAVAEAKAQKAAAAQNVSLLPSDDSSEELSALISRNEALEQRASELERTITAMSSQDSAQNALATSYESRIAALQTQIANQQQSMNQKDESIQTLMGRTSDQEQRIAEQSQAVTEARSQVQAAVQTAAATEARATELQRQNETLTRENENQKVQIEAIRQLLLNQQ</sequence>
<evidence type="ECO:0000313" key="4">
    <source>
        <dbReference type="Proteomes" id="UP000009222"/>
    </source>
</evidence>
<dbReference type="AlphaFoldDB" id="F5Y9U1"/>
<accession>F5Y9U1</accession>
<evidence type="ECO:0000256" key="2">
    <source>
        <dbReference type="SAM" id="Phobius"/>
    </source>
</evidence>
<dbReference type="EMBL" id="CP001841">
    <property type="protein sequence ID" value="AEF80257.1"/>
    <property type="molecule type" value="Genomic_DNA"/>
</dbReference>
<keyword evidence="2" id="KW-1133">Transmembrane helix</keyword>
<dbReference type="RefSeq" id="WP_015712381.1">
    <property type="nucleotide sequence ID" value="NC_015577.1"/>
</dbReference>
<keyword evidence="2" id="KW-0472">Membrane</keyword>
<name>F5Y9U1_LEAAZ</name>
<feature type="transmembrane region" description="Helical" evidence="2">
    <location>
        <begin position="50"/>
        <end position="73"/>
    </location>
</feature>
<dbReference type="InParanoid" id="F5Y9U1"/>
<proteinExistence type="predicted"/>
<gene>
    <name evidence="3" type="ordered locus">TREAZ_3178</name>
</gene>
<dbReference type="Proteomes" id="UP000009222">
    <property type="component" value="Chromosome"/>
</dbReference>